<keyword evidence="2" id="KW-1185">Reference proteome</keyword>
<organism evidence="1 2">
    <name type="scientific">Senna tora</name>
    <dbReference type="NCBI Taxonomy" id="362788"/>
    <lineage>
        <taxon>Eukaryota</taxon>
        <taxon>Viridiplantae</taxon>
        <taxon>Streptophyta</taxon>
        <taxon>Embryophyta</taxon>
        <taxon>Tracheophyta</taxon>
        <taxon>Spermatophyta</taxon>
        <taxon>Magnoliopsida</taxon>
        <taxon>eudicotyledons</taxon>
        <taxon>Gunneridae</taxon>
        <taxon>Pentapetalae</taxon>
        <taxon>rosids</taxon>
        <taxon>fabids</taxon>
        <taxon>Fabales</taxon>
        <taxon>Fabaceae</taxon>
        <taxon>Caesalpinioideae</taxon>
        <taxon>Cassia clade</taxon>
        <taxon>Senna</taxon>
    </lineage>
</organism>
<dbReference type="EMBL" id="JAAIUW010000011">
    <property type="protein sequence ID" value="KAF7809393.1"/>
    <property type="molecule type" value="Genomic_DNA"/>
</dbReference>
<sequence>MELSGGDSEITEKSLLAVGDKTPLSYL</sequence>
<comment type="caution">
    <text evidence="1">The sequence shown here is derived from an EMBL/GenBank/DDBJ whole genome shotgun (WGS) entry which is preliminary data.</text>
</comment>
<dbReference type="Proteomes" id="UP000634136">
    <property type="component" value="Unassembled WGS sequence"/>
</dbReference>
<dbReference type="AlphaFoldDB" id="A0A834SS15"/>
<evidence type="ECO:0000313" key="2">
    <source>
        <dbReference type="Proteomes" id="UP000634136"/>
    </source>
</evidence>
<evidence type="ECO:0000313" key="1">
    <source>
        <dbReference type="EMBL" id="KAF7809393.1"/>
    </source>
</evidence>
<gene>
    <name evidence="1" type="ORF">G2W53_036136</name>
</gene>
<name>A0A834SS15_9FABA</name>
<reference evidence="1" key="1">
    <citation type="submission" date="2020-09" db="EMBL/GenBank/DDBJ databases">
        <title>Genome-Enabled Discovery of Anthraquinone Biosynthesis in Senna tora.</title>
        <authorList>
            <person name="Kang S.-H."/>
            <person name="Pandey R.P."/>
            <person name="Lee C.-M."/>
            <person name="Sim J.-S."/>
            <person name="Jeong J.-T."/>
            <person name="Choi B.-S."/>
            <person name="Jung M."/>
            <person name="Ginzburg D."/>
            <person name="Zhao K."/>
            <person name="Won S.Y."/>
            <person name="Oh T.-J."/>
            <person name="Yu Y."/>
            <person name="Kim N.-H."/>
            <person name="Lee O.R."/>
            <person name="Lee T.-H."/>
            <person name="Bashyal P."/>
            <person name="Kim T.-S."/>
            <person name="Lee W.-H."/>
            <person name="Kawkins C."/>
            <person name="Kim C.-K."/>
            <person name="Kim J.S."/>
            <person name="Ahn B.O."/>
            <person name="Rhee S.Y."/>
            <person name="Sohng J.K."/>
        </authorList>
    </citation>
    <scope>NUCLEOTIDE SEQUENCE</scope>
    <source>
        <tissue evidence="1">Leaf</tissue>
    </source>
</reference>
<proteinExistence type="predicted"/>
<accession>A0A834SS15</accession>
<protein>
    <submittedName>
        <fullName evidence="1">Uncharacterized protein</fullName>
    </submittedName>
</protein>